<keyword evidence="3" id="KW-0731">Sigma factor</keyword>
<dbReference type="KEGG" id="smam:Mal15_54330"/>
<dbReference type="Proteomes" id="UP000321353">
    <property type="component" value="Chromosome"/>
</dbReference>
<dbReference type="PANTHER" id="PTHR43133:SF51">
    <property type="entry name" value="RNA POLYMERASE SIGMA FACTOR"/>
    <property type="match status" value="1"/>
</dbReference>
<dbReference type="GO" id="GO:0016987">
    <property type="term" value="F:sigma factor activity"/>
    <property type="evidence" value="ECO:0007669"/>
    <property type="project" value="UniProtKB-KW"/>
</dbReference>
<organism evidence="6 7">
    <name type="scientific">Stieleria maiorica</name>
    <dbReference type="NCBI Taxonomy" id="2795974"/>
    <lineage>
        <taxon>Bacteria</taxon>
        <taxon>Pseudomonadati</taxon>
        <taxon>Planctomycetota</taxon>
        <taxon>Planctomycetia</taxon>
        <taxon>Pirellulales</taxon>
        <taxon>Pirellulaceae</taxon>
        <taxon>Stieleria</taxon>
    </lineage>
</organism>
<dbReference type="AlphaFoldDB" id="A0A5B9MN58"/>
<dbReference type="SUPFAM" id="SSF88946">
    <property type="entry name" value="Sigma2 domain of RNA polymerase sigma factors"/>
    <property type="match status" value="1"/>
</dbReference>
<proteinExistence type="inferred from homology"/>
<name>A0A5B9MN58_9BACT</name>
<comment type="similarity">
    <text evidence="1">Belongs to the sigma-70 factor family. ECF subfamily.</text>
</comment>
<feature type="domain" description="RNA polymerase sigma-70 region 2" evidence="5">
    <location>
        <begin position="30"/>
        <end position="95"/>
    </location>
</feature>
<dbReference type="InterPro" id="IPR013324">
    <property type="entry name" value="RNA_pol_sigma_r3/r4-like"/>
</dbReference>
<dbReference type="RefSeq" id="WP_167547054.1">
    <property type="nucleotide sequence ID" value="NZ_CP036264.1"/>
</dbReference>
<reference evidence="6 7" key="1">
    <citation type="submission" date="2019-02" db="EMBL/GenBank/DDBJ databases">
        <title>Planctomycetal bacteria perform biofilm scaping via a novel small molecule.</title>
        <authorList>
            <person name="Jeske O."/>
            <person name="Boedeker C."/>
            <person name="Wiegand S."/>
            <person name="Breitling P."/>
            <person name="Kallscheuer N."/>
            <person name="Jogler M."/>
            <person name="Rohde M."/>
            <person name="Petersen J."/>
            <person name="Medema M.H."/>
            <person name="Surup F."/>
            <person name="Jogler C."/>
        </authorList>
    </citation>
    <scope>NUCLEOTIDE SEQUENCE [LARGE SCALE GENOMIC DNA]</scope>
    <source>
        <strain evidence="6 7">Mal15</strain>
    </source>
</reference>
<evidence type="ECO:0000256" key="4">
    <source>
        <dbReference type="ARBA" id="ARBA00023163"/>
    </source>
</evidence>
<sequence>MPEPERCDESAEAIIARHRSGDPEAFGLLVRVFGNRLRTHLHAQCNHPSVDLDAVIQETWLKVSNGLGNYHNGSFIAWLFTIGRNTLADARTKRRPVSVGHDFPFSDYLIDERPRHSDAKALEALAECLDAADGTFVDVLRAMLAGHSLQDLAQQYDVSVNTVYTRAHRGRLQLRDCIERRI</sequence>
<dbReference type="EMBL" id="CP036264">
    <property type="protein sequence ID" value="QEG01357.1"/>
    <property type="molecule type" value="Genomic_DNA"/>
</dbReference>
<evidence type="ECO:0000313" key="6">
    <source>
        <dbReference type="EMBL" id="QEG01357.1"/>
    </source>
</evidence>
<dbReference type="InterPro" id="IPR013325">
    <property type="entry name" value="RNA_pol_sigma_r2"/>
</dbReference>
<dbReference type="Pfam" id="PF04542">
    <property type="entry name" value="Sigma70_r2"/>
    <property type="match status" value="1"/>
</dbReference>
<evidence type="ECO:0000313" key="7">
    <source>
        <dbReference type="Proteomes" id="UP000321353"/>
    </source>
</evidence>
<evidence type="ECO:0000259" key="5">
    <source>
        <dbReference type="Pfam" id="PF04542"/>
    </source>
</evidence>
<dbReference type="Gene3D" id="1.10.10.10">
    <property type="entry name" value="Winged helix-like DNA-binding domain superfamily/Winged helix DNA-binding domain"/>
    <property type="match status" value="1"/>
</dbReference>
<gene>
    <name evidence="6" type="primary">sigH_2</name>
    <name evidence="6" type="ORF">Mal15_54330</name>
</gene>
<keyword evidence="2" id="KW-0805">Transcription regulation</keyword>
<dbReference type="PANTHER" id="PTHR43133">
    <property type="entry name" value="RNA POLYMERASE ECF-TYPE SIGMA FACTO"/>
    <property type="match status" value="1"/>
</dbReference>
<evidence type="ECO:0000256" key="1">
    <source>
        <dbReference type="ARBA" id="ARBA00010641"/>
    </source>
</evidence>
<evidence type="ECO:0000256" key="2">
    <source>
        <dbReference type="ARBA" id="ARBA00023015"/>
    </source>
</evidence>
<dbReference type="InterPro" id="IPR007627">
    <property type="entry name" value="RNA_pol_sigma70_r2"/>
</dbReference>
<dbReference type="InterPro" id="IPR039425">
    <property type="entry name" value="RNA_pol_sigma-70-like"/>
</dbReference>
<keyword evidence="4" id="KW-0804">Transcription</keyword>
<dbReference type="InterPro" id="IPR036388">
    <property type="entry name" value="WH-like_DNA-bd_sf"/>
</dbReference>
<accession>A0A5B9MN58</accession>
<dbReference type="Gene3D" id="1.10.1740.10">
    <property type="match status" value="1"/>
</dbReference>
<dbReference type="GO" id="GO:0006352">
    <property type="term" value="P:DNA-templated transcription initiation"/>
    <property type="evidence" value="ECO:0007669"/>
    <property type="project" value="InterPro"/>
</dbReference>
<keyword evidence="7" id="KW-1185">Reference proteome</keyword>
<dbReference type="SUPFAM" id="SSF88659">
    <property type="entry name" value="Sigma3 and sigma4 domains of RNA polymerase sigma factors"/>
    <property type="match status" value="1"/>
</dbReference>
<evidence type="ECO:0000256" key="3">
    <source>
        <dbReference type="ARBA" id="ARBA00023082"/>
    </source>
</evidence>
<protein>
    <submittedName>
        <fullName evidence="6">ECF RNA polymerase sigma factor SigH</fullName>
    </submittedName>
</protein>